<accession>A0A947CWG1</accession>
<proteinExistence type="predicted"/>
<comment type="caution">
    <text evidence="1">The sequence shown here is derived from an EMBL/GenBank/DDBJ whole genome shotgun (WGS) entry which is preliminary data.</text>
</comment>
<name>A0A947CWG1_HYDSH</name>
<dbReference type="AlphaFoldDB" id="A0A947CWG1"/>
<evidence type="ECO:0000313" key="2">
    <source>
        <dbReference type="Proteomes" id="UP000748108"/>
    </source>
</evidence>
<sequence length="215" mass="24058">MTRFREYSPAWRLTPEADVYPALWAFWLPAVVVDEHGVPSHEWVQPFGGYGGGRAFASYWLPRALLYGIQPLLDPEVKPGGEGRPMTALERSFAEAVAEAVEADPEIAAANARRLRVYRKYAADRLPEIFPIVTVGRFVTYRWPSGPEAAGRLAIVAHPDVTRLEFITEAADETVAGEALARCARAHRAVDRAILQWVRRWGAASLNKNKIIFFQ</sequence>
<organism evidence="1 2">
    <name type="scientific">Hydrogenibacillus schlegelii</name>
    <name type="common">Bacillus schlegelii</name>
    <dbReference type="NCBI Taxonomy" id="1484"/>
    <lineage>
        <taxon>Bacteria</taxon>
        <taxon>Bacillati</taxon>
        <taxon>Bacillota</taxon>
        <taxon>Bacilli</taxon>
        <taxon>Bacillales</taxon>
        <taxon>Bacillales Family X. Incertae Sedis</taxon>
        <taxon>Hydrogenibacillus</taxon>
    </lineage>
</organism>
<gene>
    <name evidence="1" type="ORF">KM312_00015</name>
</gene>
<evidence type="ECO:0000313" key="1">
    <source>
        <dbReference type="EMBL" id="MBT9281055.1"/>
    </source>
</evidence>
<dbReference type="Proteomes" id="UP000748108">
    <property type="component" value="Unassembled WGS sequence"/>
</dbReference>
<reference evidence="1" key="1">
    <citation type="journal article" date="2021" name="Microbiology">
        <title>Metagenomic Analysis of the Microbial Community in the Underground Coal Fire Area (Kemerovo Region, Russia) Revealed Predominance of Thermophilic Members of the Phyla Deinococcus-thermus, Aquificae, and Firmicutes.</title>
        <authorList>
            <person name="Kadnikov V."/>
            <person name="Mardanov A.V."/>
            <person name="Beletsky A.V."/>
            <person name="Karnachuk O.V."/>
            <person name="Ravin N.V."/>
        </authorList>
    </citation>
    <scope>NUCLEOTIDE SEQUENCE</scope>
    <source>
        <strain evidence="1">RBS10-49</strain>
    </source>
</reference>
<dbReference type="EMBL" id="JAHHQF010000001">
    <property type="protein sequence ID" value="MBT9281055.1"/>
    <property type="molecule type" value="Genomic_DNA"/>
</dbReference>
<protein>
    <submittedName>
        <fullName evidence="1">Uncharacterized protein</fullName>
    </submittedName>
</protein>